<accession>A0ABP8W8N5</accession>
<dbReference type="Pfam" id="PF13476">
    <property type="entry name" value="AAA_23"/>
    <property type="match status" value="1"/>
</dbReference>
<dbReference type="EMBL" id="BAABIM010000002">
    <property type="protein sequence ID" value="GAA4684100.1"/>
    <property type="molecule type" value="Genomic_DNA"/>
</dbReference>
<dbReference type="SUPFAM" id="SSF52540">
    <property type="entry name" value="P-loop containing nucleoside triphosphate hydrolases"/>
    <property type="match status" value="1"/>
</dbReference>
<evidence type="ECO:0000313" key="4">
    <source>
        <dbReference type="Proteomes" id="UP001500621"/>
    </source>
</evidence>
<dbReference type="Gene3D" id="3.40.50.300">
    <property type="entry name" value="P-loop containing nucleotide triphosphate hydrolases"/>
    <property type="match status" value="2"/>
</dbReference>
<sequence length="558" mass="62271">MPRNLGCQHLGREGVDIMIERIIIENYRKFRRLEIEPNSGMNILVGDNETGKSTVLEAINLALTGRINGRWAGDEKNPFWFHQPAVAEFFEKFGTKHQVGPPAIQIELYFTADTDDPDMHRLRGVINSRSEAGTKTDCPGVRLRIQPSDDFKSEFAEYMKDGPAGILPTEYYECLWTNFDGHSLSRRPKALGSAFIDSKTLRSSTGIDYHTRQILDAFLDDKERVKVAIEHRKSRHSLTLGVLADVSKKMGDDGVDLHDDALSLAMDQSSRAAWESDVVPQVSDIPFGMSGQGQQAAVKVALAMHRSSERARYVLIEEPETHQSHTSLKRLLVRIDALAGSEQQVFVSTHSSYVLNRLGLDSLLLLGSSGAVQLTDLTPDTVKYFQHLSGYDTLRLVLGRRLVLVEGPSDEMVFKRCFKDETGADTDDAGIDVVSMSGITFKRALELCALLDREVVALQDNDGSDVADIVGDPELAKHLSETRHMYVGDKSHGHTLEPQLIDANGVDRMREVLKLRTQDDPTTWMPNHKTEAALRILASDETIHFPDYIVQAVHILNE</sequence>
<reference evidence="4" key="1">
    <citation type="journal article" date="2019" name="Int. J. Syst. Evol. Microbiol.">
        <title>The Global Catalogue of Microorganisms (GCM) 10K type strain sequencing project: providing services to taxonomists for standard genome sequencing and annotation.</title>
        <authorList>
            <consortium name="The Broad Institute Genomics Platform"/>
            <consortium name="The Broad Institute Genome Sequencing Center for Infectious Disease"/>
            <person name="Wu L."/>
            <person name="Ma J."/>
        </authorList>
    </citation>
    <scope>NUCLEOTIDE SEQUENCE [LARGE SCALE GENOMIC DNA]</scope>
    <source>
        <strain evidence="4">JCM 18127</strain>
    </source>
</reference>
<dbReference type="InterPro" id="IPR051396">
    <property type="entry name" value="Bact_Antivir_Def_Nuclease"/>
</dbReference>
<protein>
    <submittedName>
        <fullName evidence="3">AAA family ATPase</fullName>
    </submittedName>
</protein>
<dbReference type="Proteomes" id="UP001500621">
    <property type="component" value="Unassembled WGS sequence"/>
</dbReference>
<feature type="domain" description="OLD protein-like TOPRIM" evidence="2">
    <location>
        <begin position="400"/>
        <end position="462"/>
    </location>
</feature>
<feature type="domain" description="Rad50/SbcC-type AAA" evidence="1">
    <location>
        <begin position="21"/>
        <end position="115"/>
    </location>
</feature>
<dbReference type="InterPro" id="IPR038729">
    <property type="entry name" value="Rad50/SbcC_AAA"/>
</dbReference>
<evidence type="ECO:0000313" key="3">
    <source>
        <dbReference type="EMBL" id="GAA4684100.1"/>
    </source>
</evidence>
<keyword evidence="4" id="KW-1185">Reference proteome</keyword>
<dbReference type="PANTHER" id="PTHR43581:SF2">
    <property type="entry name" value="EXCINUCLEASE ATPASE SUBUNIT"/>
    <property type="match status" value="1"/>
</dbReference>
<organism evidence="3 4">
    <name type="scientific">Nocardioides nanhaiensis</name>
    <dbReference type="NCBI Taxonomy" id="1476871"/>
    <lineage>
        <taxon>Bacteria</taxon>
        <taxon>Bacillati</taxon>
        <taxon>Actinomycetota</taxon>
        <taxon>Actinomycetes</taxon>
        <taxon>Propionibacteriales</taxon>
        <taxon>Nocardioidaceae</taxon>
        <taxon>Nocardioides</taxon>
    </lineage>
</organism>
<evidence type="ECO:0000259" key="1">
    <source>
        <dbReference type="Pfam" id="PF13476"/>
    </source>
</evidence>
<evidence type="ECO:0000259" key="2">
    <source>
        <dbReference type="Pfam" id="PF20469"/>
    </source>
</evidence>
<dbReference type="Pfam" id="PF20469">
    <property type="entry name" value="OLD-like_TOPRIM"/>
    <property type="match status" value="1"/>
</dbReference>
<dbReference type="InterPro" id="IPR027417">
    <property type="entry name" value="P-loop_NTPase"/>
</dbReference>
<dbReference type="InterPro" id="IPR034139">
    <property type="entry name" value="TOPRIM_OLD"/>
</dbReference>
<comment type="caution">
    <text evidence="3">The sequence shown here is derived from an EMBL/GenBank/DDBJ whole genome shotgun (WGS) entry which is preliminary data.</text>
</comment>
<dbReference type="CDD" id="cd01026">
    <property type="entry name" value="TOPRIM_OLD"/>
    <property type="match status" value="1"/>
</dbReference>
<proteinExistence type="predicted"/>
<gene>
    <name evidence="3" type="ORF">GCM10023226_21770</name>
</gene>
<name>A0ABP8W8N5_9ACTN</name>
<dbReference type="PANTHER" id="PTHR43581">
    <property type="entry name" value="ATP/GTP PHOSPHATASE"/>
    <property type="match status" value="1"/>
</dbReference>